<keyword evidence="3" id="KW-1185">Reference proteome</keyword>
<dbReference type="Gene3D" id="3.90.226.10">
    <property type="entry name" value="2-enoyl-CoA Hydratase, Chain A, domain 1"/>
    <property type="match status" value="1"/>
</dbReference>
<accession>A0AAU0F1J1</accession>
<organism evidence="2 3">
    <name type="scientific">Bergeyella porcorum</name>
    <dbReference type="NCBI Taxonomy" id="1735111"/>
    <lineage>
        <taxon>Bacteria</taxon>
        <taxon>Pseudomonadati</taxon>
        <taxon>Bacteroidota</taxon>
        <taxon>Flavobacteriia</taxon>
        <taxon>Flavobacteriales</taxon>
        <taxon>Weeksellaceae</taxon>
        <taxon>Bergeyella</taxon>
    </lineage>
</organism>
<dbReference type="InterPro" id="IPR029045">
    <property type="entry name" value="ClpP/crotonase-like_dom_sf"/>
</dbReference>
<name>A0AAU0F1J1_9FLAO</name>
<dbReference type="EMBL" id="CP136426">
    <property type="protein sequence ID" value="WOC52611.1"/>
    <property type="molecule type" value="Genomic_DNA"/>
</dbReference>
<dbReference type="SUPFAM" id="SSF52096">
    <property type="entry name" value="ClpP/crotonase"/>
    <property type="match status" value="1"/>
</dbReference>
<sequence length="452" mass="53027">MNLIANQIEENSVSYAHQVIENKKHRDYQKHKKQIFKLAKDAKTEKECLGIVQLYLSFLRDTHQKLHITNDFYPFETFDDTISVKKFIQENVENHQLKKITPKGILGDWHHKNGLFSIQIQKNDKKGRKYIGVLTSDVKVNKQFLGYKGDIKVEFYSNYKGELVSVYWDFGQKPSVHKVEYDGKTLKLGRNFTFYRNKQNLSKTDQYKLQDSIFFKELSPRTNYFRIHSFDYENKPLIDSIIGANKEKLISKENLIIDVRNNDGGSTLSYHKLLPFILDKKEYQSPIVATSIWVSKENFQDYSNERYLYGVKTKQDSLNADKRIEELGKYIGRFEPYEKKMSKIDSYHTNPKKVYIIQNRWDASAAEGFILVAKQSGKVKTFGENTAGMVSYGEWRKLLIPNFPAWISLTQKRMIFYNDSDFESIGLSPDQQLNPDSEKEWINIVQEEIEKN</sequence>
<evidence type="ECO:0000313" key="2">
    <source>
        <dbReference type="EMBL" id="WOC52611.1"/>
    </source>
</evidence>
<dbReference type="GO" id="GO:0008236">
    <property type="term" value="F:serine-type peptidase activity"/>
    <property type="evidence" value="ECO:0007669"/>
    <property type="project" value="InterPro"/>
</dbReference>
<dbReference type="AlphaFoldDB" id="A0AAU0F1J1"/>
<proteinExistence type="predicted"/>
<feature type="domain" description="Tail specific protease" evidence="1">
    <location>
        <begin position="223"/>
        <end position="431"/>
    </location>
</feature>
<gene>
    <name evidence="2" type="ORF">BPO_1964</name>
</gene>
<protein>
    <recommendedName>
        <fullName evidence="1">Tail specific protease domain-containing protein</fullName>
    </recommendedName>
</protein>
<dbReference type="Proteomes" id="UP001432059">
    <property type="component" value="Chromosome"/>
</dbReference>
<evidence type="ECO:0000259" key="1">
    <source>
        <dbReference type="Pfam" id="PF03572"/>
    </source>
</evidence>
<dbReference type="GO" id="GO:0006508">
    <property type="term" value="P:proteolysis"/>
    <property type="evidence" value="ECO:0007669"/>
    <property type="project" value="InterPro"/>
</dbReference>
<reference evidence="2" key="1">
    <citation type="submission" date="2023-10" db="EMBL/GenBank/DDBJ databases">
        <title>Characterization and whole genome sequencing of a novel strain of Bergeyella porcorum QD2021 isolated from pig.</title>
        <authorList>
            <person name="Liu G."/>
            <person name="Chen C."/>
            <person name="Han X."/>
        </authorList>
    </citation>
    <scope>NUCLEOTIDE SEQUENCE</scope>
    <source>
        <strain evidence="2">QD2021</strain>
    </source>
</reference>
<dbReference type="KEGG" id="bpor:BPO_1964"/>
<dbReference type="InterPro" id="IPR005151">
    <property type="entry name" value="Tail-specific_protease"/>
</dbReference>
<evidence type="ECO:0000313" key="3">
    <source>
        <dbReference type="Proteomes" id="UP001432059"/>
    </source>
</evidence>
<dbReference type="Pfam" id="PF03572">
    <property type="entry name" value="Peptidase_S41"/>
    <property type="match status" value="1"/>
</dbReference>